<dbReference type="GO" id="GO:0016757">
    <property type="term" value="F:glycosyltransferase activity"/>
    <property type="evidence" value="ECO:0007669"/>
    <property type="project" value="UniProtKB-KW"/>
</dbReference>
<gene>
    <name evidence="1" type="ORF">B7O87_05505</name>
</gene>
<protein>
    <submittedName>
        <fullName evidence="1">Nicotinate phosphoribosyltransferase</fullName>
    </submittedName>
</protein>
<evidence type="ECO:0000313" key="1">
    <source>
        <dbReference type="EMBL" id="OSO93358.1"/>
    </source>
</evidence>
<comment type="caution">
    <text evidence="1">The sequence shown here is derived from an EMBL/GenBank/DDBJ whole genome shotgun (WGS) entry which is preliminary data.</text>
</comment>
<dbReference type="RefSeq" id="WP_085727556.1">
    <property type="nucleotide sequence ID" value="NZ_NBYN01000026.1"/>
</dbReference>
<dbReference type="AlphaFoldDB" id="A0A1X4G974"/>
<sequence length="50" mass="5732">MMISKSLSRVVQFLSEAFMRIFSPTDDAYPITGFQPFTGVPYKGRRLASW</sequence>
<evidence type="ECO:0000313" key="2">
    <source>
        <dbReference type="Proteomes" id="UP000192997"/>
    </source>
</evidence>
<dbReference type="EMBL" id="NBYN01000026">
    <property type="protein sequence ID" value="OSO93358.1"/>
    <property type="molecule type" value="Genomic_DNA"/>
</dbReference>
<accession>A0A1X4G974</accession>
<reference evidence="2" key="1">
    <citation type="submission" date="2017-04" db="EMBL/GenBank/DDBJ databases">
        <authorList>
            <person name="Abreu V.A."/>
            <person name="Popin R.V."/>
            <person name="Rigonato J."/>
            <person name="Andreote A.P."/>
            <person name="Schaker P.C."/>
            <person name="Hoff-Risseti C."/>
            <person name="Alvarenga D.O."/>
            <person name="Varani A.M."/>
            <person name="Fiore M.F."/>
        </authorList>
    </citation>
    <scope>NUCLEOTIDE SEQUENCE [LARGE SCALE GENOMIC DNA]</scope>
    <source>
        <strain evidence="2">CENA303</strain>
    </source>
</reference>
<proteinExistence type="predicted"/>
<name>A0A1X4G974_9CYAN</name>
<organism evidence="1 2">
    <name type="scientific">Cylindrospermopsis raciborskii CENA303</name>
    <dbReference type="NCBI Taxonomy" id="1170769"/>
    <lineage>
        <taxon>Bacteria</taxon>
        <taxon>Bacillati</taxon>
        <taxon>Cyanobacteriota</taxon>
        <taxon>Cyanophyceae</taxon>
        <taxon>Nostocales</taxon>
        <taxon>Aphanizomenonaceae</taxon>
        <taxon>Cylindrospermopsis</taxon>
    </lineage>
</organism>
<keyword evidence="1" id="KW-0808">Transferase</keyword>
<keyword evidence="1" id="KW-0328">Glycosyltransferase</keyword>
<dbReference type="Proteomes" id="UP000192997">
    <property type="component" value="Unassembled WGS sequence"/>
</dbReference>